<keyword evidence="2" id="KW-1185">Reference proteome</keyword>
<comment type="caution">
    <text evidence="1">The sequence shown here is derived from an EMBL/GenBank/DDBJ whole genome shotgun (WGS) entry which is preliminary data.</text>
</comment>
<organism evidence="1 2">
    <name type="scientific">Dipteronia dyeriana</name>
    <dbReference type="NCBI Taxonomy" id="168575"/>
    <lineage>
        <taxon>Eukaryota</taxon>
        <taxon>Viridiplantae</taxon>
        <taxon>Streptophyta</taxon>
        <taxon>Embryophyta</taxon>
        <taxon>Tracheophyta</taxon>
        <taxon>Spermatophyta</taxon>
        <taxon>Magnoliopsida</taxon>
        <taxon>eudicotyledons</taxon>
        <taxon>Gunneridae</taxon>
        <taxon>Pentapetalae</taxon>
        <taxon>rosids</taxon>
        <taxon>malvids</taxon>
        <taxon>Sapindales</taxon>
        <taxon>Sapindaceae</taxon>
        <taxon>Hippocastanoideae</taxon>
        <taxon>Acereae</taxon>
        <taxon>Dipteronia</taxon>
    </lineage>
</organism>
<evidence type="ECO:0008006" key="3">
    <source>
        <dbReference type="Google" id="ProtNLM"/>
    </source>
</evidence>
<protein>
    <recommendedName>
        <fullName evidence="3">Reverse transcriptase domain-containing protein</fullName>
    </recommendedName>
</protein>
<dbReference type="EMBL" id="JANJYI010000009">
    <property type="protein sequence ID" value="KAK2637447.1"/>
    <property type="molecule type" value="Genomic_DNA"/>
</dbReference>
<sequence length="194" mass="22218">MVAEVLNCLFLKTVEINLLKGTILGKDMGQISHLQFGDNMILFLEPKLDYVRVAKRIFRCFELVSGLKINFHKSCILQIGKRRSLANKTATVFRCKNEILPNSYLGLPLGANPNLKACWDPILAKIEKRLAPWKMRFLSKDGRLALIKTVLSNIPTYFLSVFRIPMGVAKKIKKLQRDFFRGDGIEKRRIHSVD</sequence>
<dbReference type="AlphaFoldDB" id="A0AAD9TJV7"/>
<proteinExistence type="predicted"/>
<gene>
    <name evidence="1" type="ORF">Ddye_032239</name>
</gene>
<dbReference type="PANTHER" id="PTHR33116:SF78">
    <property type="entry name" value="OS12G0587133 PROTEIN"/>
    <property type="match status" value="1"/>
</dbReference>
<name>A0AAD9TJV7_9ROSI</name>
<reference evidence="1" key="1">
    <citation type="journal article" date="2023" name="Plant J.">
        <title>Genome sequences and population genomics provide insights into the demographic history, inbreeding, and mutation load of two 'living fossil' tree species of Dipteronia.</title>
        <authorList>
            <person name="Feng Y."/>
            <person name="Comes H.P."/>
            <person name="Chen J."/>
            <person name="Zhu S."/>
            <person name="Lu R."/>
            <person name="Zhang X."/>
            <person name="Li P."/>
            <person name="Qiu J."/>
            <person name="Olsen K.M."/>
            <person name="Qiu Y."/>
        </authorList>
    </citation>
    <scope>NUCLEOTIDE SEQUENCE</scope>
    <source>
        <strain evidence="1">KIB01</strain>
    </source>
</reference>
<evidence type="ECO:0000313" key="1">
    <source>
        <dbReference type="EMBL" id="KAK2637447.1"/>
    </source>
</evidence>
<evidence type="ECO:0000313" key="2">
    <source>
        <dbReference type="Proteomes" id="UP001280121"/>
    </source>
</evidence>
<accession>A0AAD9TJV7</accession>
<dbReference type="PANTHER" id="PTHR33116">
    <property type="entry name" value="REVERSE TRANSCRIPTASE ZINC-BINDING DOMAIN-CONTAINING PROTEIN-RELATED-RELATED"/>
    <property type="match status" value="1"/>
</dbReference>
<dbReference type="Proteomes" id="UP001280121">
    <property type="component" value="Unassembled WGS sequence"/>
</dbReference>